<sequence>MVAHPNGASAYLPGTSNSNVVLYEAERGSNVFVGKMETGSHTYTITSTYDTKAGKFNTVAVDEKGNAARGIASTITVTELSNVTYKSGEITKVTNGSADQQGYFQTNTVTKTGQVTGKKTESTATVRVGDIVTAKNGTNNGQNTMAVYVNGEKQAELTDTNTVTSAGVAEGDKYLEVNPVIENSGKPNETRDYTFSLTDYAEKAIDQVEVNSGNIEALQSTKADRSELKTYKLDSKELTDEEKSSGVVSKVELVEKGVDSEGKEITNIVGTFADTDTNTIYTLSQETTPTSNETKITLKGSDDEVSQAIIRTDNTATITEQDGTAVISVKGTNYEADSGTVTVKPGETLGVKGDGNIKTVASGSTISVELADDITVNSVKAKTEVKVGDTTIDKDGVKTNRVQVGSVVFTPNSVSMGGQQVHGVAAGTADTDAVNFAQLKATEAQFNQRLGDMDNHINRVEDNAYAGVAMALATAGLPQAWQPGKSMIAAAAGTYMGEQGYAFGLSYNTEDGKYTFKATASGNSQGHFGGSVGAGYMW</sequence>
<keyword evidence="14" id="KW-1185">Reference proteome</keyword>
<organism evidence="13 14">
    <name type="scientific">Oxalobacter aliiformigenes</name>
    <dbReference type="NCBI Taxonomy" id="2946593"/>
    <lineage>
        <taxon>Bacteria</taxon>
        <taxon>Pseudomonadati</taxon>
        <taxon>Pseudomonadota</taxon>
        <taxon>Betaproteobacteria</taxon>
        <taxon>Burkholderiales</taxon>
        <taxon>Oxalobacteraceae</taxon>
        <taxon>Oxalobacter</taxon>
    </lineage>
</organism>
<feature type="domain" description="Trimeric autotransporter adhesin YadA-like stalk" evidence="12">
    <location>
        <begin position="420"/>
        <end position="451"/>
    </location>
</feature>
<feature type="domain" description="Trimeric autotransporter adhesin YadA-like C-terminal membrane anchor" evidence="11">
    <location>
        <begin position="478"/>
        <end position="538"/>
    </location>
</feature>
<keyword evidence="8" id="KW-0653">Protein transport</keyword>
<evidence type="ECO:0000256" key="5">
    <source>
        <dbReference type="ARBA" id="ARBA00022452"/>
    </source>
</evidence>
<gene>
    <name evidence="13" type="ORF">NB645_03875</name>
</gene>
<evidence type="ECO:0000259" key="12">
    <source>
        <dbReference type="Pfam" id="PF05662"/>
    </source>
</evidence>
<dbReference type="RefSeq" id="WP_269265442.1">
    <property type="nucleotide sequence ID" value="NZ_CP098248.1"/>
</dbReference>
<keyword evidence="10" id="KW-0998">Cell outer membrane</keyword>
<keyword evidence="6" id="KW-0812">Transmembrane</keyword>
<dbReference type="InterPro" id="IPR045584">
    <property type="entry name" value="Pilin-like"/>
</dbReference>
<dbReference type="Pfam" id="PF05662">
    <property type="entry name" value="YadA_stalk"/>
    <property type="match status" value="1"/>
</dbReference>
<evidence type="ECO:0000259" key="11">
    <source>
        <dbReference type="Pfam" id="PF03895"/>
    </source>
</evidence>
<evidence type="ECO:0000256" key="1">
    <source>
        <dbReference type="ARBA" id="ARBA00004241"/>
    </source>
</evidence>
<dbReference type="Gene3D" id="3.30.1300.30">
    <property type="entry name" value="GSPII I/J protein-like"/>
    <property type="match status" value="1"/>
</dbReference>
<dbReference type="SUPFAM" id="SSF101967">
    <property type="entry name" value="Adhesin YadA, collagen-binding domain"/>
    <property type="match status" value="1"/>
</dbReference>
<evidence type="ECO:0000256" key="10">
    <source>
        <dbReference type="ARBA" id="ARBA00023237"/>
    </source>
</evidence>
<proteinExistence type="inferred from homology"/>
<comment type="similarity">
    <text evidence="3">Belongs to the autotransporter-2 (AT-2) (TC 1.B.40) family.</text>
</comment>
<dbReference type="InterPro" id="IPR008635">
    <property type="entry name" value="Coiled_stalk_dom"/>
</dbReference>
<dbReference type="Proteomes" id="UP001164794">
    <property type="component" value="Chromosome"/>
</dbReference>
<name>A0ABY7JNR7_9BURK</name>
<evidence type="ECO:0000256" key="6">
    <source>
        <dbReference type="ARBA" id="ARBA00022692"/>
    </source>
</evidence>
<keyword evidence="9" id="KW-0472">Membrane</keyword>
<evidence type="ECO:0000256" key="7">
    <source>
        <dbReference type="ARBA" id="ARBA00022729"/>
    </source>
</evidence>
<evidence type="ECO:0000313" key="13">
    <source>
        <dbReference type="EMBL" id="WAV97874.1"/>
    </source>
</evidence>
<evidence type="ECO:0000256" key="8">
    <source>
        <dbReference type="ARBA" id="ARBA00022927"/>
    </source>
</evidence>
<dbReference type="Gene3D" id="2.150.10.10">
    <property type="entry name" value="Serralysin-like metalloprotease, C-terminal"/>
    <property type="match status" value="1"/>
</dbReference>
<accession>A0ABY7JNR7</accession>
<evidence type="ECO:0000256" key="4">
    <source>
        <dbReference type="ARBA" id="ARBA00022448"/>
    </source>
</evidence>
<keyword evidence="4" id="KW-0813">Transport</keyword>
<evidence type="ECO:0000256" key="2">
    <source>
        <dbReference type="ARBA" id="ARBA00004442"/>
    </source>
</evidence>
<dbReference type="InterPro" id="IPR011049">
    <property type="entry name" value="Serralysin-like_metalloprot_C"/>
</dbReference>
<reference evidence="13" key="1">
    <citation type="journal article" date="2022" name="Front. Microbiol.">
        <title>New perspectives on an old grouping: The genomic and phenotypic variability of Oxalobacter formigenes and the implications for calcium oxalate stone prevention.</title>
        <authorList>
            <person name="Chmiel J.A."/>
            <person name="Carr C."/>
            <person name="Stuivenberg G.A."/>
            <person name="Venema R."/>
            <person name="Chanyi R.M."/>
            <person name="Al K.F."/>
            <person name="Giguere D."/>
            <person name="Say H."/>
            <person name="Akouris P.P."/>
            <person name="Dominguez Romero S.A."/>
            <person name="Kwong A."/>
            <person name="Tai V."/>
            <person name="Koval S.F."/>
            <person name="Razvi H."/>
            <person name="Bjazevic J."/>
            <person name="Burton J.P."/>
        </authorList>
    </citation>
    <scope>NUCLEOTIDE SEQUENCE</scope>
    <source>
        <strain evidence="13">HOxNP-1</strain>
    </source>
</reference>
<dbReference type="InterPro" id="IPR005594">
    <property type="entry name" value="YadA_C"/>
</dbReference>
<keyword evidence="7" id="KW-0732">Signal</keyword>
<dbReference type="SUPFAM" id="SSF54523">
    <property type="entry name" value="Pili subunits"/>
    <property type="match status" value="1"/>
</dbReference>
<evidence type="ECO:0000256" key="9">
    <source>
        <dbReference type="ARBA" id="ARBA00023136"/>
    </source>
</evidence>
<dbReference type="EMBL" id="CP098248">
    <property type="protein sequence ID" value="WAV97874.1"/>
    <property type="molecule type" value="Genomic_DNA"/>
</dbReference>
<dbReference type="Pfam" id="PF03895">
    <property type="entry name" value="YadA_anchor"/>
    <property type="match status" value="1"/>
</dbReference>
<comment type="subcellular location">
    <subcellularLocation>
        <location evidence="2">Cell outer membrane</location>
    </subcellularLocation>
    <subcellularLocation>
        <location evidence="1">Cell surface</location>
    </subcellularLocation>
</comment>
<keyword evidence="5" id="KW-1134">Transmembrane beta strand</keyword>
<protein>
    <submittedName>
        <fullName evidence="13">YadA-like family protein</fullName>
    </submittedName>
</protein>
<evidence type="ECO:0000256" key="3">
    <source>
        <dbReference type="ARBA" id="ARBA00005848"/>
    </source>
</evidence>
<evidence type="ECO:0000313" key="14">
    <source>
        <dbReference type="Proteomes" id="UP001164794"/>
    </source>
</evidence>